<keyword evidence="1" id="KW-0812">Transmembrane</keyword>
<feature type="transmembrane region" description="Helical" evidence="1">
    <location>
        <begin position="6"/>
        <end position="25"/>
    </location>
</feature>
<comment type="caution">
    <text evidence="2">The sequence shown here is derived from an EMBL/GenBank/DDBJ whole genome shotgun (WGS) entry which is preliminary data.</text>
</comment>
<keyword evidence="1" id="KW-0472">Membrane</keyword>
<evidence type="ECO:0000256" key="1">
    <source>
        <dbReference type="SAM" id="Phobius"/>
    </source>
</evidence>
<dbReference type="RefSeq" id="WP_118581718.1">
    <property type="nucleotide sequence ID" value="NZ_CABJFX010000016.1"/>
</dbReference>
<reference evidence="2 3" key="1">
    <citation type="submission" date="2018-08" db="EMBL/GenBank/DDBJ databases">
        <title>A genome reference for cultivated species of the human gut microbiota.</title>
        <authorList>
            <person name="Zou Y."/>
            <person name="Xue W."/>
            <person name="Luo G."/>
        </authorList>
    </citation>
    <scope>NUCLEOTIDE SEQUENCE [LARGE SCALE GENOMIC DNA]</scope>
    <source>
        <strain evidence="2 3">AM42-1AC</strain>
    </source>
</reference>
<name>A0A3R6AD00_9FIRM</name>
<sequence length="170" mass="20166">MTFLLILIILFYIMFGIVDVRFGFLCKKEQRKNKTIAQIYVGTKKIVWILGAIFFLIGILEVLLLLFSVNIVPLYVFLVMCIAVQWGFATFLWNYFCYSAVFMNEEKIYFYHKRKKQEISLENIAEIKAALGNVAYTFFDENNNMLFEVQMKKENAYQLVEYIKQRTCTF</sequence>
<organism evidence="2 3">
    <name type="scientific">Roseburia inulinivorans</name>
    <dbReference type="NCBI Taxonomy" id="360807"/>
    <lineage>
        <taxon>Bacteria</taxon>
        <taxon>Bacillati</taxon>
        <taxon>Bacillota</taxon>
        <taxon>Clostridia</taxon>
        <taxon>Lachnospirales</taxon>
        <taxon>Lachnospiraceae</taxon>
        <taxon>Roseburia</taxon>
    </lineage>
</organism>
<keyword evidence="1" id="KW-1133">Transmembrane helix</keyword>
<evidence type="ECO:0000313" key="3">
    <source>
        <dbReference type="Proteomes" id="UP000283492"/>
    </source>
</evidence>
<dbReference type="Proteomes" id="UP000283492">
    <property type="component" value="Unassembled WGS sequence"/>
</dbReference>
<dbReference type="AlphaFoldDB" id="A0A3R6AD00"/>
<accession>A0A3R6AD00</accession>
<dbReference type="EMBL" id="QSFX01000016">
    <property type="protein sequence ID" value="RHA88053.1"/>
    <property type="molecule type" value="Genomic_DNA"/>
</dbReference>
<evidence type="ECO:0000313" key="2">
    <source>
        <dbReference type="EMBL" id="RHA88053.1"/>
    </source>
</evidence>
<gene>
    <name evidence="2" type="ORF">DW914_09710</name>
</gene>
<protein>
    <submittedName>
        <fullName evidence="2">Uncharacterized protein</fullName>
    </submittedName>
</protein>
<proteinExistence type="predicted"/>
<feature type="transmembrane region" description="Helical" evidence="1">
    <location>
        <begin position="74"/>
        <end position="97"/>
    </location>
</feature>
<feature type="transmembrane region" description="Helical" evidence="1">
    <location>
        <begin position="46"/>
        <end position="68"/>
    </location>
</feature>